<proteinExistence type="predicted"/>
<keyword evidence="1" id="KW-0812">Transmembrane</keyword>
<evidence type="ECO:0000256" key="2">
    <source>
        <dbReference type="SAM" id="SignalP"/>
    </source>
</evidence>
<feature type="chain" id="PRO_5045942318" description="DUF3592 domain-containing protein" evidence="2">
    <location>
        <begin position="20"/>
        <end position="140"/>
    </location>
</feature>
<keyword evidence="1" id="KW-0472">Membrane</keyword>
<sequence length="140" mass="15546">MLAALVLVALLVNLPAAHQAWQRWELARDGREVTAEVSATDVLREATDPHYVVRFRLPEDIDPQRRTWPAEVDRAAWQAAEENGEIGVRVLPGKPSAQRVDGAHASPLGWVIIGVVDTIVLLLGLLLWRQRRVVRATLPA</sequence>
<keyword evidence="2" id="KW-0732">Signal</keyword>
<dbReference type="Proteomes" id="UP001500301">
    <property type="component" value="Unassembled WGS sequence"/>
</dbReference>
<gene>
    <name evidence="3" type="ORF">GCM10022263_24430</name>
</gene>
<feature type="signal peptide" evidence="2">
    <location>
        <begin position="1"/>
        <end position="19"/>
    </location>
</feature>
<dbReference type="EMBL" id="BAABBB010000012">
    <property type="protein sequence ID" value="GAA3535657.1"/>
    <property type="molecule type" value="Genomic_DNA"/>
</dbReference>
<feature type="transmembrane region" description="Helical" evidence="1">
    <location>
        <begin position="108"/>
        <end position="128"/>
    </location>
</feature>
<evidence type="ECO:0000256" key="1">
    <source>
        <dbReference type="SAM" id="Phobius"/>
    </source>
</evidence>
<organism evidence="3 4">
    <name type="scientific">Nocardioides daeguensis</name>
    <dbReference type="NCBI Taxonomy" id="908359"/>
    <lineage>
        <taxon>Bacteria</taxon>
        <taxon>Bacillati</taxon>
        <taxon>Actinomycetota</taxon>
        <taxon>Actinomycetes</taxon>
        <taxon>Propionibacteriales</taxon>
        <taxon>Nocardioidaceae</taxon>
        <taxon>Nocardioides</taxon>
    </lineage>
</organism>
<comment type="caution">
    <text evidence="3">The sequence shown here is derived from an EMBL/GenBank/DDBJ whole genome shotgun (WGS) entry which is preliminary data.</text>
</comment>
<keyword evidence="1" id="KW-1133">Transmembrane helix</keyword>
<protein>
    <recommendedName>
        <fullName evidence="5">DUF3592 domain-containing protein</fullName>
    </recommendedName>
</protein>
<keyword evidence="4" id="KW-1185">Reference proteome</keyword>
<accession>A0ABP6VIK7</accession>
<evidence type="ECO:0000313" key="4">
    <source>
        <dbReference type="Proteomes" id="UP001500301"/>
    </source>
</evidence>
<evidence type="ECO:0008006" key="5">
    <source>
        <dbReference type="Google" id="ProtNLM"/>
    </source>
</evidence>
<reference evidence="4" key="1">
    <citation type="journal article" date="2019" name="Int. J. Syst. Evol. Microbiol.">
        <title>The Global Catalogue of Microorganisms (GCM) 10K type strain sequencing project: providing services to taxonomists for standard genome sequencing and annotation.</title>
        <authorList>
            <consortium name="The Broad Institute Genomics Platform"/>
            <consortium name="The Broad Institute Genome Sequencing Center for Infectious Disease"/>
            <person name="Wu L."/>
            <person name="Ma J."/>
        </authorList>
    </citation>
    <scope>NUCLEOTIDE SEQUENCE [LARGE SCALE GENOMIC DNA]</scope>
    <source>
        <strain evidence="4">JCM 17460</strain>
    </source>
</reference>
<evidence type="ECO:0000313" key="3">
    <source>
        <dbReference type="EMBL" id="GAA3535657.1"/>
    </source>
</evidence>
<name>A0ABP6VIK7_9ACTN</name>